<reference evidence="5" key="1">
    <citation type="submission" date="2016-10" db="EMBL/GenBank/DDBJ databases">
        <title>Sequence of Gallionella enrichment culture.</title>
        <authorList>
            <person name="Poehlein A."/>
            <person name="Muehling M."/>
            <person name="Daniel R."/>
        </authorList>
    </citation>
    <scope>NUCLEOTIDE SEQUENCE</scope>
</reference>
<dbReference type="GO" id="GO:0016020">
    <property type="term" value="C:membrane"/>
    <property type="evidence" value="ECO:0007669"/>
    <property type="project" value="UniProtKB-SubCell"/>
</dbReference>
<evidence type="ECO:0000256" key="4">
    <source>
        <dbReference type="ARBA" id="ARBA00023136"/>
    </source>
</evidence>
<evidence type="ECO:0000256" key="3">
    <source>
        <dbReference type="ARBA" id="ARBA00022989"/>
    </source>
</evidence>
<accession>A0A1J5RIB1</accession>
<name>A0A1J5RIB1_9ZZZZ</name>
<dbReference type="Pfam" id="PF08238">
    <property type="entry name" value="Sel1"/>
    <property type="match status" value="3"/>
</dbReference>
<dbReference type="InterPro" id="IPR011990">
    <property type="entry name" value="TPR-like_helical_dom_sf"/>
</dbReference>
<dbReference type="SUPFAM" id="SSF74653">
    <property type="entry name" value="TolA/TonB C-terminal domain"/>
    <property type="match status" value="1"/>
</dbReference>
<keyword evidence="3" id="KW-1133">Transmembrane helix</keyword>
<dbReference type="PANTHER" id="PTHR11102:SF160">
    <property type="entry name" value="ERAD-ASSOCIATED E3 UBIQUITIN-PROTEIN LIGASE COMPONENT HRD3"/>
    <property type="match status" value="1"/>
</dbReference>
<keyword evidence="2" id="KW-0812">Transmembrane</keyword>
<comment type="subcellular location">
    <subcellularLocation>
        <location evidence="1">Membrane</location>
        <topology evidence="1">Single-pass membrane protein</topology>
    </subcellularLocation>
</comment>
<sequence length="334" mass="35927">MKDFVSPGASKAALLSLLLLALICSGARADVAGGIAAYHRGDYPAALSEFRIAADQDDPFAQNLLGLMYVQGLGVQRNYQLALDWFSRAQVLGLPDAMANLAKMYADGLGVTKNDATARRYYRDAALTGFRPALLLMVKIYEKGGLGVAPDAEKALFWRARLRRAMGKSDQVHSEAAQAPAPLAASVVRAAKAAALPKTARQGKPVRPAAENQASFEQRVFRQLERYQRRERKLFVGSDDGTPALGAYLQNLRTRLQHLLATAFPASKPAATMMLSYSILRDGTLRGVELSHSSGNPNLDRKVLALSKTLTGLPPLPAAVSADVLMVTVGLPIE</sequence>
<dbReference type="InterPro" id="IPR006260">
    <property type="entry name" value="TonB/TolA_C"/>
</dbReference>
<evidence type="ECO:0000256" key="2">
    <source>
        <dbReference type="ARBA" id="ARBA00022692"/>
    </source>
</evidence>
<dbReference type="SMART" id="SM00671">
    <property type="entry name" value="SEL1"/>
    <property type="match status" value="3"/>
</dbReference>
<proteinExistence type="predicted"/>
<dbReference type="InterPro" id="IPR006597">
    <property type="entry name" value="Sel1-like"/>
</dbReference>
<dbReference type="SUPFAM" id="SSF81901">
    <property type="entry name" value="HCP-like"/>
    <property type="match status" value="1"/>
</dbReference>
<protein>
    <submittedName>
        <fullName evidence="5">Localization factor PodJL</fullName>
    </submittedName>
</protein>
<dbReference type="PANTHER" id="PTHR11102">
    <property type="entry name" value="SEL-1-LIKE PROTEIN"/>
    <property type="match status" value="1"/>
</dbReference>
<dbReference type="Pfam" id="PF13103">
    <property type="entry name" value="TonB_2"/>
    <property type="match status" value="1"/>
</dbReference>
<dbReference type="AlphaFoldDB" id="A0A1J5RIB1"/>
<comment type="caution">
    <text evidence="5">The sequence shown here is derived from an EMBL/GenBank/DDBJ whole genome shotgun (WGS) entry which is preliminary data.</text>
</comment>
<gene>
    <name evidence="5" type="primary">podJ_3</name>
    <name evidence="5" type="ORF">GALL_221980</name>
</gene>
<evidence type="ECO:0000256" key="1">
    <source>
        <dbReference type="ARBA" id="ARBA00004167"/>
    </source>
</evidence>
<dbReference type="InterPro" id="IPR050767">
    <property type="entry name" value="Sel1_AlgK"/>
</dbReference>
<dbReference type="Gene3D" id="1.25.40.10">
    <property type="entry name" value="Tetratricopeptide repeat domain"/>
    <property type="match status" value="1"/>
</dbReference>
<keyword evidence="4" id="KW-0472">Membrane</keyword>
<evidence type="ECO:0000313" key="5">
    <source>
        <dbReference type="EMBL" id="OIQ95856.1"/>
    </source>
</evidence>
<dbReference type="EMBL" id="MLJW01000159">
    <property type="protein sequence ID" value="OIQ95856.1"/>
    <property type="molecule type" value="Genomic_DNA"/>
</dbReference>
<dbReference type="Gene3D" id="3.30.1150.10">
    <property type="match status" value="1"/>
</dbReference>
<organism evidence="5">
    <name type="scientific">mine drainage metagenome</name>
    <dbReference type="NCBI Taxonomy" id="410659"/>
    <lineage>
        <taxon>unclassified sequences</taxon>
        <taxon>metagenomes</taxon>
        <taxon>ecological metagenomes</taxon>
    </lineage>
</organism>
<dbReference type="NCBIfam" id="TIGR01352">
    <property type="entry name" value="tonB_Cterm"/>
    <property type="match status" value="1"/>
</dbReference>